<accession>A0A0V1JV90</accession>
<evidence type="ECO:0000313" key="2">
    <source>
        <dbReference type="Proteomes" id="UP000054826"/>
    </source>
</evidence>
<gene>
    <name evidence="1" type="ORF">T4C_13533</name>
</gene>
<sequence>LKSATCSNFYEGCSQRESIAWFSLLNPASKAVALGICKFLFAWRRSLRLCHRQFSRIFEFFRILAPGVAPGYSSGHKKICICLQAMPSAFYCTIFALRLCQNLHMQNFCAFRLRLGRCLRLIFKNLKFSNFPKSSA</sequence>
<evidence type="ECO:0000313" key="1">
    <source>
        <dbReference type="EMBL" id="KRZ38838.1"/>
    </source>
</evidence>
<dbReference type="EMBL" id="JYDV01000041">
    <property type="protein sequence ID" value="KRZ38838.1"/>
    <property type="molecule type" value="Genomic_DNA"/>
</dbReference>
<feature type="non-terminal residue" evidence="1">
    <location>
        <position position="1"/>
    </location>
</feature>
<comment type="caution">
    <text evidence="1">The sequence shown here is derived from an EMBL/GenBank/DDBJ whole genome shotgun (WGS) entry which is preliminary data.</text>
</comment>
<organism evidence="1 2">
    <name type="scientific">Trichinella pseudospiralis</name>
    <name type="common">Parasitic roundworm</name>
    <dbReference type="NCBI Taxonomy" id="6337"/>
    <lineage>
        <taxon>Eukaryota</taxon>
        <taxon>Metazoa</taxon>
        <taxon>Ecdysozoa</taxon>
        <taxon>Nematoda</taxon>
        <taxon>Enoplea</taxon>
        <taxon>Dorylaimia</taxon>
        <taxon>Trichinellida</taxon>
        <taxon>Trichinellidae</taxon>
        <taxon>Trichinella</taxon>
    </lineage>
</organism>
<protein>
    <submittedName>
        <fullName evidence="1">Uncharacterized protein</fullName>
    </submittedName>
</protein>
<dbReference type="Proteomes" id="UP000054826">
    <property type="component" value="Unassembled WGS sequence"/>
</dbReference>
<proteinExistence type="predicted"/>
<name>A0A0V1JV90_TRIPS</name>
<reference evidence="1 2" key="1">
    <citation type="submission" date="2015-01" db="EMBL/GenBank/DDBJ databases">
        <title>Evolution of Trichinella species and genotypes.</title>
        <authorList>
            <person name="Korhonen P.K."/>
            <person name="Edoardo P."/>
            <person name="Giuseppe L.R."/>
            <person name="Gasser R.B."/>
        </authorList>
    </citation>
    <scope>NUCLEOTIDE SEQUENCE [LARGE SCALE GENOMIC DNA]</scope>
    <source>
        <strain evidence="1">ISS176</strain>
    </source>
</reference>
<dbReference type="AlphaFoldDB" id="A0A0V1JV90"/>